<organism evidence="1 2">
    <name type="scientific">Fusarium austroafricanum</name>
    <dbReference type="NCBI Taxonomy" id="2364996"/>
    <lineage>
        <taxon>Eukaryota</taxon>
        <taxon>Fungi</taxon>
        <taxon>Dikarya</taxon>
        <taxon>Ascomycota</taxon>
        <taxon>Pezizomycotina</taxon>
        <taxon>Sordariomycetes</taxon>
        <taxon>Hypocreomycetidae</taxon>
        <taxon>Hypocreales</taxon>
        <taxon>Nectriaceae</taxon>
        <taxon>Fusarium</taxon>
        <taxon>Fusarium concolor species complex</taxon>
    </lineage>
</organism>
<comment type="caution">
    <text evidence="1">The sequence shown here is derived from an EMBL/GenBank/DDBJ whole genome shotgun (WGS) entry which is preliminary data.</text>
</comment>
<dbReference type="SUPFAM" id="SSF48452">
    <property type="entry name" value="TPR-like"/>
    <property type="match status" value="1"/>
</dbReference>
<proteinExistence type="predicted"/>
<evidence type="ECO:0000313" key="2">
    <source>
        <dbReference type="Proteomes" id="UP000605986"/>
    </source>
</evidence>
<evidence type="ECO:0000313" key="1">
    <source>
        <dbReference type="EMBL" id="KAF4454065.1"/>
    </source>
</evidence>
<name>A0A8H4P015_9HYPO</name>
<dbReference type="EMBL" id="JAADJG010000135">
    <property type="protein sequence ID" value="KAF4454065.1"/>
    <property type="molecule type" value="Genomic_DNA"/>
</dbReference>
<sequence length="624" mass="70219">MSDKKDGEPRLLWENAIHQDLQNPTNKSHLKEQKLNIDTTDNLEIRVEVYMGTAIDDDELPQIQIATTCVMFLNGNITKRDNGHPNNFQYAADHFLDHLEQVPEDPQSHGIAKYRKLSDEIVTLFKDEDRLGAWSVANYWLNEGEEAFRLIEVMIGLHGYMSTRAKPHVPWTLAPNRPFEQIAERIAPTETLEALSLLKLSDPRFRYNLAFTFRCIKTTRHLRASAEEFRLDADNADDPTSRAVSLRYQAQVLGELREWDEAIDAAKSSFESFPTMLSEERLTLLLFIADAKMELGDDSSALQASIEALELCPRSSHAASMLIFTANKVGDYSRTVRLIQSLITDDNRKSAYSFIGSILLAYTHTAEFIAFACNETQQLDVAKEAFIAAALHAGKSGNTTVQSCAEFACSILEYQYYKDAYMAIDIWISILRDYPDTIAAVKSSLALAPLYFEHANDPSITEDSCELLRLSRCLTEFSSQQNFYHRQIWTSAAAHISALVGRWYRLRGERNTARAVILPLLRLALDALTDTDVNEHYSAYKDLGRALLCIGDERNAQIAYAFTKPLRNLGYVQPSESVTVDTNLVNSEVCEDTETDVPVKLGARCDAFARFAMTGLSVANVSRS</sequence>
<reference evidence="1" key="1">
    <citation type="submission" date="2020-01" db="EMBL/GenBank/DDBJ databases">
        <title>Identification and distribution of gene clusters putatively required for synthesis of sphingolipid metabolism inhibitors in phylogenetically diverse species of the filamentous fungus Fusarium.</title>
        <authorList>
            <person name="Kim H.-S."/>
            <person name="Busman M."/>
            <person name="Brown D.W."/>
            <person name="Divon H."/>
            <person name="Uhlig S."/>
            <person name="Proctor R.H."/>
        </authorList>
    </citation>
    <scope>NUCLEOTIDE SEQUENCE</scope>
    <source>
        <strain evidence="1">NRRL 53441</strain>
    </source>
</reference>
<dbReference type="OrthoDB" id="448455at2759"/>
<dbReference type="InterPro" id="IPR011990">
    <property type="entry name" value="TPR-like_helical_dom_sf"/>
</dbReference>
<keyword evidence="2" id="KW-1185">Reference proteome</keyword>
<dbReference type="Proteomes" id="UP000605986">
    <property type="component" value="Unassembled WGS sequence"/>
</dbReference>
<accession>A0A8H4P015</accession>
<dbReference type="AlphaFoldDB" id="A0A8H4P015"/>
<protein>
    <submittedName>
        <fullName evidence="1">NACHT domain-containing protein</fullName>
    </submittedName>
</protein>
<gene>
    <name evidence="1" type="ORF">F53441_3350</name>
</gene>
<dbReference type="Gene3D" id="1.25.40.10">
    <property type="entry name" value="Tetratricopeptide repeat domain"/>
    <property type="match status" value="1"/>
</dbReference>